<dbReference type="InterPro" id="IPR015424">
    <property type="entry name" value="PyrdxlP-dep_Trfase"/>
</dbReference>
<dbReference type="RefSeq" id="WP_217426595.1">
    <property type="nucleotide sequence ID" value="NZ_CADCXN010000111.1"/>
</dbReference>
<dbReference type="InterPro" id="IPR015421">
    <property type="entry name" value="PyrdxlP-dep_Trfase_major"/>
</dbReference>
<dbReference type="GO" id="GO:0008483">
    <property type="term" value="F:transaminase activity"/>
    <property type="evidence" value="ECO:0007669"/>
    <property type="project" value="UniProtKB-KW"/>
</dbReference>
<feature type="domain" description="Aminotransferase class V" evidence="2">
    <location>
        <begin position="2"/>
        <end position="110"/>
    </location>
</feature>
<name>A0A8S0YAW0_9GAMM</name>
<dbReference type="Proteomes" id="UP000494216">
    <property type="component" value="Unassembled WGS sequence"/>
</dbReference>
<dbReference type="SUPFAM" id="SSF53383">
    <property type="entry name" value="PLP-dependent transferases"/>
    <property type="match status" value="1"/>
</dbReference>
<evidence type="ECO:0000313" key="4">
    <source>
        <dbReference type="Proteomes" id="UP000494216"/>
    </source>
</evidence>
<organism evidence="3 4">
    <name type="scientific">Candidatus Methylobacter favarea</name>
    <dbReference type="NCBI Taxonomy" id="2707345"/>
    <lineage>
        <taxon>Bacteria</taxon>
        <taxon>Pseudomonadati</taxon>
        <taxon>Pseudomonadota</taxon>
        <taxon>Gammaproteobacteria</taxon>
        <taxon>Methylococcales</taxon>
        <taxon>Methylococcaceae</taxon>
        <taxon>Methylobacter</taxon>
    </lineage>
</organism>
<evidence type="ECO:0000313" key="3">
    <source>
        <dbReference type="EMBL" id="CAA9892657.1"/>
    </source>
</evidence>
<dbReference type="AlphaFoldDB" id="A0A8S0YAW0"/>
<dbReference type="EMBL" id="CADCXN010000111">
    <property type="protein sequence ID" value="CAA9892657.1"/>
    <property type="molecule type" value="Genomic_DNA"/>
</dbReference>
<dbReference type="InterPro" id="IPR000192">
    <property type="entry name" value="Aminotrans_V_dom"/>
</dbReference>
<comment type="caution">
    <text evidence="3">The sequence shown here is derived from an EMBL/GenBank/DDBJ whole genome shotgun (WGS) entry which is preliminary data.</text>
</comment>
<gene>
    <name evidence="3" type="ORF">METHB2_780015</name>
</gene>
<keyword evidence="4" id="KW-1185">Reference proteome</keyword>
<reference evidence="3 4" key="1">
    <citation type="submission" date="2020-02" db="EMBL/GenBank/DDBJ databases">
        <authorList>
            <person name="Hogendoorn C."/>
        </authorList>
    </citation>
    <scope>NUCLEOTIDE SEQUENCE [LARGE SCALE GENOMIC DNA]</scope>
    <source>
        <strain evidence="3">METHB21</strain>
    </source>
</reference>
<keyword evidence="3" id="KW-0032">Aminotransferase</keyword>
<evidence type="ECO:0000256" key="1">
    <source>
        <dbReference type="ARBA" id="ARBA00022898"/>
    </source>
</evidence>
<evidence type="ECO:0000259" key="2">
    <source>
        <dbReference type="Pfam" id="PF00266"/>
    </source>
</evidence>
<sequence>MAAFRLRVATLIHAPRPDCVVPSASAGQGLRTVLNCYDQPVRVITSSDEFNSIDHILKTYGRRGRIQLKRLAPEKGRLYRIEDFLNAIKEGSDLVVLSMVMFTTGQLYPI</sequence>
<accession>A0A8S0YAW0</accession>
<dbReference type="Gene3D" id="3.40.640.10">
    <property type="entry name" value="Type I PLP-dependent aspartate aminotransferase-like (Major domain)"/>
    <property type="match status" value="1"/>
</dbReference>
<keyword evidence="1" id="KW-0663">Pyridoxal phosphate</keyword>
<proteinExistence type="predicted"/>
<protein>
    <submittedName>
        <fullName evidence="3">Aminotransferase</fullName>
    </submittedName>
</protein>
<keyword evidence="3" id="KW-0808">Transferase</keyword>
<dbReference type="Pfam" id="PF00266">
    <property type="entry name" value="Aminotran_5"/>
    <property type="match status" value="1"/>
</dbReference>